<gene>
    <name evidence="6" type="ORF">P167DRAFT_571703</name>
</gene>
<keyword evidence="4" id="KW-0812">Transmembrane</keyword>
<dbReference type="PANTHER" id="PTHR11360">
    <property type="entry name" value="MONOCARBOXYLATE TRANSPORTER"/>
    <property type="match status" value="1"/>
</dbReference>
<feature type="transmembrane region" description="Helical" evidence="4">
    <location>
        <begin position="331"/>
        <end position="354"/>
    </location>
</feature>
<dbReference type="GO" id="GO:0016020">
    <property type="term" value="C:membrane"/>
    <property type="evidence" value="ECO:0007669"/>
    <property type="project" value="UniProtKB-SubCell"/>
</dbReference>
<feature type="transmembrane region" description="Helical" evidence="4">
    <location>
        <begin position="429"/>
        <end position="457"/>
    </location>
</feature>
<dbReference type="PANTHER" id="PTHR11360:SF177">
    <property type="entry name" value="RIBOFLAVIN TRANSPORTER MCH5"/>
    <property type="match status" value="1"/>
</dbReference>
<feature type="transmembrane region" description="Helical" evidence="4">
    <location>
        <begin position="495"/>
        <end position="516"/>
    </location>
</feature>
<proteinExistence type="inferred from homology"/>
<comment type="similarity">
    <text evidence="2">Belongs to the major facilitator superfamily. Monocarboxylate porter (TC 2.A.1.13) family.</text>
</comment>
<evidence type="ECO:0000313" key="6">
    <source>
        <dbReference type="EMBL" id="RPB15229.1"/>
    </source>
</evidence>
<comment type="subcellular location">
    <subcellularLocation>
        <location evidence="1">Membrane</location>
        <topology evidence="1">Multi-pass membrane protein</topology>
    </subcellularLocation>
</comment>
<keyword evidence="4" id="KW-1133">Transmembrane helix</keyword>
<feature type="transmembrane region" description="Helical" evidence="4">
    <location>
        <begin position="366"/>
        <end position="383"/>
    </location>
</feature>
<dbReference type="GO" id="GO:0022857">
    <property type="term" value="F:transmembrane transporter activity"/>
    <property type="evidence" value="ECO:0007669"/>
    <property type="project" value="InterPro"/>
</dbReference>
<dbReference type="InterPro" id="IPR020846">
    <property type="entry name" value="MFS_dom"/>
</dbReference>
<feature type="transmembrane region" description="Helical" evidence="4">
    <location>
        <begin position="121"/>
        <end position="143"/>
    </location>
</feature>
<feature type="transmembrane region" description="Helical" evidence="4">
    <location>
        <begin position="80"/>
        <end position="101"/>
    </location>
</feature>
<name>A0A3N4L0N5_9PEZI</name>
<feature type="compositionally biased region" description="Polar residues" evidence="3">
    <location>
        <begin position="10"/>
        <end position="35"/>
    </location>
</feature>
<feature type="transmembrane region" description="Helical" evidence="4">
    <location>
        <begin position="469"/>
        <end position="489"/>
    </location>
</feature>
<keyword evidence="4" id="KW-0472">Membrane</keyword>
<dbReference type="InterPro" id="IPR011701">
    <property type="entry name" value="MFS"/>
</dbReference>
<feature type="transmembrane region" description="Helical" evidence="4">
    <location>
        <begin position="150"/>
        <end position="169"/>
    </location>
</feature>
<evidence type="ECO:0000313" key="7">
    <source>
        <dbReference type="Proteomes" id="UP000277580"/>
    </source>
</evidence>
<dbReference type="Proteomes" id="UP000277580">
    <property type="component" value="Unassembled WGS sequence"/>
</dbReference>
<reference evidence="6 7" key="1">
    <citation type="journal article" date="2018" name="Nat. Ecol. Evol.">
        <title>Pezizomycetes genomes reveal the molecular basis of ectomycorrhizal truffle lifestyle.</title>
        <authorList>
            <person name="Murat C."/>
            <person name="Payen T."/>
            <person name="Noel B."/>
            <person name="Kuo A."/>
            <person name="Morin E."/>
            <person name="Chen J."/>
            <person name="Kohler A."/>
            <person name="Krizsan K."/>
            <person name="Balestrini R."/>
            <person name="Da Silva C."/>
            <person name="Montanini B."/>
            <person name="Hainaut M."/>
            <person name="Levati E."/>
            <person name="Barry K.W."/>
            <person name="Belfiori B."/>
            <person name="Cichocki N."/>
            <person name="Clum A."/>
            <person name="Dockter R.B."/>
            <person name="Fauchery L."/>
            <person name="Guy J."/>
            <person name="Iotti M."/>
            <person name="Le Tacon F."/>
            <person name="Lindquist E.A."/>
            <person name="Lipzen A."/>
            <person name="Malagnac F."/>
            <person name="Mello A."/>
            <person name="Molinier V."/>
            <person name="Miyauchi S."/>
            <person name="Poulain J."/>
            <person name="Riccioni C."/>
            <person name="Rubini A."/>
            <person name="Sitrit Y."/>
            <person name="Splivallo R."/>
            <person name="Traeger S."/>
            <person name="Wang M."/>
            <person name="Zifcakova L."/>
            <person name="Wipf D."/>
            <person name="Zambonelli A."/>
            <person name="Paolocci F."/>
            <person name="Nowrousian M."/>
            <person name="Ottonello S."/>
            <person name="Baldrian P."/>
            <person name="Spatafora J.W."/>
            <person name="Henrissat B."/>
            <person name="Nagy L.G."/>
            <person name="Aury J.M."/>
            <person name="Wincker P."/>
            <person name="Grigoriev I.V."/>
            <person name="Bonfante P."/>
            <person name="Martin F.M."/>
        </authorList>
    </citation>
    <scope>NUCLEOTIDE SEQUENCE [LARGE SCALE GENOMIC DNA]</scope>
    <source>
        <strain evidence="6 7">CCBAS932</strain>
    </source>
</reference>
<feature type="transmembrane region" description="Helical" evidence="4">
    <location>
        <begin position="237"/>
        <end position="259"/>
    </location>
</feature>
<feature type="transmembrane region" description="Helical" evidence="4">
    <location>
        <begin position="175"/>
        <end position="196"/>
    </location>
</feature>
<keyword evidence="7" id="KW-1185">Reference proteome</keyword>
<dbReference type="InterPro" id="IPR036259">
    <property type="entry name" value="MFS_trans_sf"/>
</dbReference>
<dbReference type="PROSITE" id="PS50850">
    <property type="entry name" value="MFS"/>
    <property type="match status" value="1"/>
</dbReference>
<dbReference type="CDD" id="cd17352">
    <property type="entry name" value="MFS_MCT_SLC16"/>
    <property type="match status" value="1"/>
</dbReference>
<dbReference type="FunCoup" id="A0A3N4L0N5">
    <property type="interactions" value="168"/>
</dbReference>
<evidence type="ECO:0000256" key="2">
    <source>
        <dbReference type="ARBA" id="ARBA00006727"/>
    </source>
</evidence>
<feature type="region of interest" description="Disordered" evidence="3">
    <location>
        <begin position="1"/>
        <end position="72"/>
    </location>
</feature>
<dbReference type="InterPro" id="IPR050327">
    <property type="entry name" value="Proton-linked_MCT"/>
</dbReference>
<dbReference type="Gene3D" id="1.20.1250.20">
    <property type="entry name" value="MFS general substrate transporter like domains"/>
    <property type="match status" value="1"/>
</dbReference>
<organism evidence="6 7">
    <name type="scientific">Morchella conica CCBAS932</name>
    <dbReference type="NCBI Taxonomy" id="1392247"/>
    <lineage>
        <taxon>Eukaryota</taxon>
        <taxon>Fungi</taxon>
        <taxon>Dikarya</taxon>
        <taxon>Ascomycota</taxon>
        <taxon>Pezizomycotina</taxon>
        <taxon>Pezizomycetes</taxon>
        <taxon>Pezizales</taxon>
        <taxon>Morchellaceae</taxon>
        <taxon>Morchella</taxon>
    </lineage>
</organism>
<dbReference type="EMBL" id="ML119114">
    <property type="protein sequence ID" value="RPB15229.1"/>
    <property type="molecule type" value="Genomic_DNA"/>
</dbReference>
<dbReference type="SUPFAM" id="SSF103473">
    <property type="entry name" value="MFS general substrate transporter"/>
    <property type="match status" value="1"/>
</dbReference>
<dbReference type="AlphaFoldDB" id="A0A3N4L0N5"/>
<evidence type="ECO:0000256" key="3">
    <source>
        <dbReference type="SAM" id="MobiDB-lite"/>
    </source>
</evidence>
<feature type="compositionally biased region" description="Polar residues" evidence="3">
    <location>
        <begin position="44"/>
        <end position="55"/>
    </location>
</feature>
<dbReference type="Pfam" id="PF07690">
    <property type="entry name" value="MFS_1"/>
    <property type="match status" value="1"/>
</dbReference>
<dbReference type="InParanoid" id="A0A3N4L0N5"/>
<evidence type="ECO:0000256" key="1">
    <source>
        <dbReference type="ARBA" id="ARBA00004141"/>
    </source>
</evidence>
<accession>A0A3N4L0N5</accession>
<evidence type="ECO:0000256" key="4">
    <source>
        <dbReference type="SAM" id="Phobius"/>
    </source>
</evidence>
<evidence type="ECO:0000259" key="5">
    <source>
        <dbReference type="PROSITE" id="PS50850"/>
    </source>
</evidence>
<protein>
    <submittedName>
        <fullName evidence="6">MFS general substrate transporter</fullName>
    </submittedName>
</protein>
<feature type="transmembrane region" description="Helical" evidence="4">
    <location>
        <begin position="208"/>
        <end position="231"/>
    </location>
</feature>
<feature type="domain" description="Major facilitator superfamily (MFS) profile" evidence="5">
    <location>
        <begin position="82"/>
        <end position="520"/>
    </location>
</feature>
<dbReference type="OrthoDB" id="410267at2759"/>
<feature type="transmembrane region" description="Helical" evidence="4">
    <location>
        <begin position="395"/>
        <end position="414"/>
    </location>
</feature>
<sequence length="529" mass="56781">MTLNEEALSPTMNSTANTEESQASHPAQMQATRQFATDLPVLSETVSHTEGGNTENKGDAATTPPNPDDKHLYPEGGKDAWLVVFGSFTAMIASFGIMNTIGTFQTYLASHQLSSYSEGQIGWIFGVYAFISFFGGIQIGPIFDAAGPRGLIAAGTICLVTGLMILSVSKLYWHFMVTFGILTGLGTSLIFTPAVASIGHWFLVKRGYAIGLATTGGSIGGIVFPLIIQAATPKVGFAWAVRIVGFICLALMIIANCLIRGRQEFIDASPGSQTPSDSSIISSDIDEAATEKKHWASFLKFGSKNGKNKKSTKSQRKGVKIDLSAFRDPRFTLTTIGIFLIEWGIFVPLSYLTSYSLRYLGLPENFSYQLLAILNTGSVFGRWLPGIVADRIGRFNTMILTVSFCLVVVLALWLPSSAVAEDNIGGRKAIMIVFALLYGFGSGSGISLTPVCVGQICDTREYGTKYGTCYFFVSFGTLTGIPIAGQIINSTNGKFTGLILFTAASYVGALLFFIAARIVGGGKSWRTVY</sequence>